<dbReference type="Proteomes" id="UP000245202">
    <property type="component" value="Unassembled WGS sequence"/>
</dbReference>
<protein>
    <recommendedName>
        <fullName evidence="1">DNA (cytosine-5-)-methyltransferase</fullName>
        <ecNumber evidence="1">2.1.1.37</ecNumber>
    </recommendedName>
</protein>
<sequence>MVIEMEFTCIETFCGAGGLGAGLKEAGFKLLWAFDKDEQAVETYKNNVSVKVSVEDAAKLRPETLLGLAGMNKRELFLLSGGPPCQGFSRQKRGGENGDKRNRLIVKYIRMVQGIEPMFFLLENVDTFKKKRGKIYLDLLETGLRNMYEIHVKEINCADYGVPQVRKRTVVVGVRKDLGIAYEFPKPTHTNNWITVGQALRNIPTPPDDGSEYADPCYPNHSVPRVTSINIERISYVPQGSGRKCLPRRLQLPCHKKKTGWPDVYGRMAADKPAPTITGGFDNFTRGRFAHPNHNRPITAREAAVLQSFNINYKFFGNKGQVRQQIGNAVPPLLAKSLGQSIISAMQSAQCQQEETSSQKSFIEVVIGG</sequence>
<gene>
    <name evidence="8" type="ORF">PAT3040_02202</name>
</gene>
<dbReference type="RefSeq" id="WP_108992681.1">
    <property type="nucleotide sequence ID" value="NZ_BDQX01000099.1"/>
</dbReference>
<organism evidence="8 9">
    <name type="scientific">Paenibacillus agaridevorans</name>
    <dbReference type="NCBI Taxonomy" id="171404"/>
    <lineage>
        <taxon>Bacteria</taxon>
        <taxon>Bacillati</taxon>
        <taxon>Bacillota</taxon>
        <taxon>Bacilli</taxon>
        <taxon>Bacillales</taxon>
        <taxon>Paenibacillaceae</taxon>
        <taxon>Paenibacillus</taxon>
    </lineage>
</organism>
<dbReference type="InterPro" id="IPR050390">
    <property type="entry name" value="C5-Methyltransferase"/>
</dbReference>
<proteinExistence type="inferred from homology"/>
<dbReference type="PRINTS" id="PR00105">
    <property type="entry name" value="C5METTRFRASE"/>
</dbReference>
<dbReference type="PROSITE" id="PS51679">
    <property type="entry name" value="SAM_MT_C5"/>
    <property type="match status" value="1"/>
</dbReference>
<feature type="active site" evidence="6">
    <location>
        <position position="85"/>
    </location>
</feature>
<dbReference type="GO" id="GO:0032259">
    <property type="term" value="P:methylation"/>
    <property type="evidence" value="ECO:0007669"/>
    <property type="project" value="UniProtKB-KW"/>
</dbReference>
<dbReference type="Gene3D" id="3.40.50.150">
    <property type="entry name" value="Vaccinia Virus protein VP39"/>
    <property type="match status" value="1"/>
</dbReference>
<keyword evidence="4 6" id="KW-0949">S-adenosyl-L-methionine</keyword>
<dbReference type="AlphaFoldDB" id="A0A2R5ELV0"/>
<dbReference type="EMBL" id="BDQX01000099">
    <property type="protein sequence ID" value="GBG07646.1"/>
    <property type="molecule type" value="Genomic_DNA"/>
</dbReference>
<evidence type="ECO:0000256" key="6">
    <source>
        <dbReference type="PROSITE-ProRule" id="PRU01016"/>
    </source>
</evidence>
<dbReference type="GO" id="GO:0009307">
    <property type="term" value="P:DNA restriction-modification system"/>
    <property type="evidence" value="ECO:0007669"/>
    <property type="project" value="UniProtKB-KW"/>
</dbReference>
<evidence type="ECO:0000256" key="2">
    <source>
        <dbReference type="ARBA" id="ARBA00022603"/>
    </source>
</evidence>
<evidence type="ECO:0000313" key="8">
    <source>
        <dbReference type="EMBL" id="GBG07646.1"/>
    </source>
</evidence>
<dbReference type="Gene3D" id="3.90.120.10">
    <property type="entry name" value="DNA Methylase, subunit A, domain 2"/>
    <property type="match status" value="1"/>
</dbReference>
<keyword evidence="2 6" id="KW-0489">Methyltransferase</keyword>
<evidence type="ECO:0000256" key="7">
    <source>
        <dbReference type="RuleBase" id="RU000416"/>
    </source>
</evidence>
<dbReference type="EC" id="2.1.1.37" evidence="1"/>
<dbReference type="GO" id="GO:0003886">
    <property type="term" value="F:DNA (cytosine-5-)-methyltransferase activity"/>
    <property type="evidence" value="ECO:0007669"/>
    <property type="project" value="UniProtKB-EC"/>
</dbReference>
<dbReference type="GO" id="GO:0003677">
    <property type="term" value="F:DNA binding"/>
    <property type="evidence" value="ECO:0007669"/>
    <property type="project" value="TreeGrafter"/>
</dbReference>
<evidence type="ECO:0000256" key="5">
    <source>
        <dbReference type="ARBA" id="ARBA00022747"/>
    </source>
</evidence>
<comment type="caution">
    <text evidence="8">The sequence shown here is derived from an EMBL/GenBank/DDBJ whole genome shotgun (WGS) entry which is preliminary data.</text>
</comment>
<accession>A0A2R5ELV0</accession>
<keyword evidence="9" id="KW-1185">Reference proteome</keyword>
<evidence type="ECO:0000313" key="9">
    <source>
        <dbReference type="Proteomes" id="UP000245202"/>
    </source>
</evidence>
<reference evidence="8 9" key="1">
    <citation type="submission" date="2017-08" db="EMBL/GenBank/DDBJ databases">
        <title>Substantial Increase in Enzyme Production by Combined Drug-Resistance Mutations in Paenibacillus agaridevorans.</title>
        <authorList>
            <person name="Tanaka Y."/>
            <person name="Funane K."/>
            <person name="Hosaka T."/>
            <person name="Shiwa Y."/>
            <person name="Fujita N."/>
            <person name="Miyazaki T."/>
            <person name="Yoshikawa H."/>
            <person name="Murakami K."/>
            <person name="Kasahara K."/>
            <person name="Inaoka T."/>
            <person name="Hiraga Y."/>
            <person name="Ochi K."/>
        </authorList>
    </citation>
    <scope>NUCLEOTIDE SEQUENCE [LARGE SCALE GENOMIC DNA]</scope>
    <source>
        <strain evidence="8 9">T-3040</strain>
    </source>
</reference>
<dbReference type="InterPro" id="IPR031303">
    <property type="entry name" value="C5_meth_CS"/>
</dbReference>
<dbReference type="Pfam" id="PF00145">
    <property type="entry name" value="DNA_methylase"/>
    <property type="match status" value="1"/>
</dbReference>
<evidence type="ECO:0000256" key="1">
    <source>
        <dbReference type="ARBA" id="ARBA00011975"/>
    </source>
</evidence>
<dbReference type="NCBIfam" id="TIGR00675">
    <property type="entry name" value="dcm"/>
    <property type="match status" value="1"/>
</dbReference>
<dbReference type="PANTHER" id="PTHR10629">
    <property type="entry name" value="CYTOSINE-SPECIFIC METHYLTRANSFERASE"/>
    <property type="match status" value="1"/>
</dbReference>
<dbReference type="InterPro" id="IPR029063">
    <property type="entry name" value="SAM-dependent_MTases_sf"/>
</dbReference>
<keyword evidence="3 6" id="KW-0808">Transferase</keyword>
<keyword evidence="5" id="KW-0680">Restriction system</keyword>
<dbReference type="PROSITE" id="PS00095">
    <property type="entry name" value="C5_MTASE_2"/>
    <property type="match status" value="1"/>
</dbReference>
<dbReference type="SUPFAM" id="SSF53335">
    <property type="entry name" value="S-adenosyl-L-methionine-dependent methyltransferases"/>
    <property type="match status" value="1"/>
</dbReference>
<evidence type="ECO:0000256" key="3">
    <source>
        <dbReference type="ARBA" id="ARBA00022679"/>
    </source>
</evidence>
<dbReference type="GO" id="GO:0044027">
    <property type="term" value="P:negative regulation of gene expression via chromosomal CpG island methylation"/>
    <property type="evidence" value="ECO:0007669"/>
    <property type="project" value="TreeGrafter"/>
</dbReference>
<dbReference type="PANTHER" id="PTHR10629:SF52">
    <property type="entry name" value="DNA (CYTOSINE-5)-METHYLTRANSFERASE 1"/>
    <property type="match status" value="1"/>
</dbReference>
<name>A0A2R5ELV0_9BACL</name>
<evidence type="ECO:0000256" key="4">
    <source>
        <dbReference type="ARBA" id="ARBA00022691"/>
    </source>
</evidence>
<dbReference type="InterPro" id="IPR001525">
    <property type="entry name" value="C5_MeTfrase"/>
</dbReference>
<comment type="similarity">
    <text evidence="6 7">Belongs to the class I-like SAM-binding methyltransferase superfamily. C5-methyltransferase family.</text>
</comment>